<dbReference type="Pfam" id="PF00482">
    <property type="entry name" value="T2SSF"/>
    <property type="match status" value="2"/>
</dbReference>
<dbReference type="EMBL" id="FSSB01000013">
    <property type="protein sequence ID" value="SIO94409.1"/>
    <property type="molecule type" value="Genomic_DNA"/>
</dbReference>
<evidence type="ECO:0000256" key="13">
    <source>
        <dbReference type="ARBA" id="ARBA00030750"/>
    </source>
</evidence>
<dbReference type="GO" id="GO:0046872">
    <property type="term" value="F:metal ion binding"/>
    <property type="evidence" value="ECO:0007669"/>
    <property type="project" value="UniProtKB-KW"/>
</dbReference>
<evidence type="ECO:0000256" key="15">
    <source>
        <dbReference type="SAM" id="Phobius"/>
    </source>
</evidence>
<dbReference type="AlphaFoldDB" id="A0A1N6M4N6"/>
<feature type="transmembrane region" description="Helical" evidence="15">
    <location>
        <begin position="173"/>
        <end position="196"/>
    </location>
</feature>
<evidence type="ECO:0000313" key="20">
    <source>
        <dbReference type="Proteomes" id="UP000515264"/>
    </source>
</evidence>
<dbReference type="PROSITE" id="PS00874">
    <property type="entry name" value="T2SP_F"/>
    <property type="match status" value="1"/>
</dbReference>
<comment type="similarity">
    <text evidence="3 14">Belongs to the GSP F family.</text>
</comment>
<evidence type="ECO:0000256" key="6">
    <source>
        <dbReference type="ARBA" id="ARBA00022519"/>
    </source>
</evidence>
<dbReference type="NCBIfam" id="TIGR02120">
    <property type="entry name" value="GspF"/>
    <property type="match status" value="1"/>
</dbReference>
<dbReference type="InterPro" id="IPR042094">
    <property type="entry name" value="T2SS_GspF_sf"/>
</dbReference>
<evidence type="ECO:0000256" key="10">
    <source>
        <dbReference type="ARBA" id="ARBA00022927"/>
    </source>
</evidence>
<keyword evidence="7 14" id="KW-0812">Transmembrane</keyword>
<comment type="subcellular location">
    <subcellularLocation>
        <location evidence="2 14">Cell inner membrane</location>
        <topology evidence="2 14">Multi-pass membrane protein</topology>
    </subcellularLocation>
</comment>
<reference evidence="17 20" key="3">
    <citation type="journal article" date="2020" name="J. Nat. Prod.">
        <title>Genomics-Metabolomics Profiling Disclosed Marine Vibrio spartinae 3.6 as a Producer of a New Branched Side Chain Prodigiosin.</title>
        <authorList>
            <person name="Vitale G.A."/>
            <person name="Sciarretta M."/>
            <person name="Palma Esposito F."/>
            <person name="January G.G."/>
            <person name="Giaccio M."/>
            <person name="Bunk B."/>
            <person name="Sproer C."/>
            <person name="Bajerski F."/>
            <person name="Power D."/>
            <person name="Festa C."/>
            <person name="Monti M.C."/>
            <person name="D'Auria M.V."/>
            <person name="de Pascale D."/>
        </authorList>
    </citation>
    <scope>NUCLEOTIDE SEQUENCE [LARGE SCALE GENOMIC DNA]</scope>
    <source>
        <strain evidence="17 20">3.6</strain>
    </source>
</reference>
<name>A0A1N6M4N6_9VIBR</name>
<dbReference type="OrthoDB" id="9805682at2"/>
<dbReference type="EMBL" id="CP046268">
    <property type="protein sequence ID" value="QMV15811.1"/>
    <property type="molecule type" value="Genomic_DNA"/>
</dbReference>
<dbReference type="GO" id="GO:0005886">
    <property type="term" value="C:plasma membrane"/>
    <property type="evidence" value="ECO:0007669"/>
    <property type="project" value="UniProtKB-SubCell"/>
</dbReference>
<comment type="function">
    <text evidence="1">Component of the type II secretion system inner membrane complex required for the energy-dependent secretion of extracellular factors such as proteases and toxins from the periplasm.</text>
</comment>
<dbReference type="RefSeq" id="WP_074372954.1">
    <property type="nucleotide sequence ID" value="NZ_AP024907.1"/>
</dbReference>
<dbReference type="Proteomes" id="UP000515264">
    <property type="component" value="Chromosome 1"/>
</dbReference>
<dbReference type="PANTHER" id="PTHR30012:SF0">
    <property type="entry name" value="TYPE II SECRETION SYSTEM PROTEIN F-RELATED"/>
    <property type="match status" value="1"/>
</dbReference>
<evidence type="ECO:0000313" key="18">
    <source>
        <dbReference type="EMBL" id="SIO94409.1"/>
    </source>
</evidence>
<proteinExistence type="inferred from homology"/>
<dbReference type="InterPro" id="IPR018076">
    <property type="entry name" value="T2SS_GspF_dom"/>
</dbReference>
<evidence type="ECO:0000256" key="4">
    <source>
        <dbReference type="ARBA" id="ARBA00022448"/>
    </source>
</evidence>
<evidence type="ECO:0000256" key="11">
    <source>
        <dbReference type="ARBA" id="ARBA00022989"/>
    </source>
</evidence>
<evidence type="ECO:0000313" key="19">
    <source>
        <dbReference type="Proteomes" id="UP000184774"/>
    </source>
</evidence>
<feature type="transmembrane region" description="Helical" evidence="15">
    <location>
        <begin position="381"/>
        <end position="401"/>
    </location>
</feature>
<dbReference type="InterPro" id="IPR011850">
    <property type="entry name" value="T2SS_GspF"/>
</dbReference>
<reference evidence="18 19" key="1">
    <citation type="submission" date="2016-12" db="EMBL/GenBank/DDBJ databases">
        <authorList>
            <person name="Song W.-J."/>
            <person name="Kurnit D.M."/>
        </authorList>
    </citation>
    <scope>NUCLEOTIDE SEQUENCE [LARGE SCALE GENOMIC DNA]</scope>
    <source>
        <strain evidence="18 19">CECT 9026</strain>
    </source>
</reference>
<dbReference type="PANTHER" id="PTHR30012">
    <property type="entry name" value="GENERAL SECRETION PATHWAY PROTEIN"/>
    <property type="match status" value="1"/>
</dbReference>
<evidence type="ECO:0000256" key="9">
    <source>
        <dbReference type="ARBA" id="ARBA00022837"/>
    </source>
</evidence>
<gene>
    <name evidence="18" type="primary">epsF</name>
    <name evidence="17" type="synonym">epsF_2</name>
    <name evidence="18" type="ORF">VSP9026_02110</name>
    <name evidence="17" type="ORF">Vspart_03166</name>
</gene>
<keyword evidence="12 15" id="KW-0472">Membrane</keyword>
<feature type="domain" description="Type II secretion system protein GspF" evidence="16">
    <location>
        <begin position="75"/>
        <end position="197"/>
    </location>
</feature>
<evidence type="ECO:0000256" key="3">
    <source>
        <dbReference type="ARBA" id="ARBA00005745"/>
    </source>
</evidence>
<reference evidence="17" key="2">
    <citation type="submission" date="2019-11" db="EMBL/GenBank/DDBJ databases">
        <authorList>
            <person name="January G."/>
            <person name="Bunk B."/>
        </authorList>
    </citation>
    <scope>NUCLEOTIDE SEQUENCE</scope>
    <source>
        <strain evidence="17">3.6</strain>
    </source>
</reference>
<dbReference type="InterPro" id="IPR001992">
    <property type="entry name" value="T2SS_GspF/T4SS_PilC_CS"/>
</dbReference>
<evidence type="ECO:0000256" key="12">
    <source>
        <dbReference type="ARBA" id="ARBA00023136"/>
    </source>
</evidence>
<organism evidence="18 19">
    <name type="scientific">Vibrio spartinae</name>
    <dbReference type="NCBI Taxonomy" id="1918945"/>
    <lineage>
        <taxon>Bacteria</taxon>
        <taxon>Pseudomonadati</taxon>
        <taxon>Pseudomonadota</taxon>
        <taxon>Gammaproteobacteria</taxon>
        <taxon>Vibrionales</taxon>
        <taxon>Vibrionaceae</taxon>
        <taxon>Vibrio</taxon>
    </lineage>
</organism>
<keyword evidence="10" id="KW-0653">Protein transport</keyword>
<dbReference type="Gene3D" id="1.20.81.30">
    <property type="entry name" value="Type II secretion system (T2SS), domain F"/>
    <property type="match status" value="2"/>
</dbReference>
<keyword evidence="5" id="KW-1003">Cell membrane</keyword>
<keyword evidence="20" id="KW-1185">Reference proteome</keyword>
<evidence type="ECO:0000256" key="7">
    <source>
        <dbReference type="ARBA" id="ARBA00022692"/>
    </source>
</evidence>
<sequence length="409" mass="45408">MAAFEYQALDLKGKRKKGVIEGDSARHVRQRLKEQGLTPIAVQATQVQKNNQTQGSTTSTSWKRGIGATDLALLTRQMSTLLQSGMPLEACLQAVIEQTEKPRIRSVLTRVRSKVTEGFSLADSMADYPHIFDGLFRSMISAGEKSGHLDMILNRLASYTENRQKMRSKLLQALIYPIVLVVFAVTIVAFLLAAVVPKIVGQFIQMGQTLPTSTQILLNMSHFVQDWGWLVLLLTLGGWVFIQSALKRPHIRFAFHRKLMSVPMIGKIVRGLNTSRFARTLAICSSSSIPILDAMLVAKDVVENTYMKQKVQEAAESVREGASIRKSLQQTKLFPPMMLHMIASGEQSGELENMLISAADNQDEQFEATVNIALGLFTPMLIALMAGLVLFIVMATLMPILEMNNLMTR</sequence>
<dbReference type="InterPro" id="IPR003004">
    <property type="entry name" value="GspF/PilC"/>
</dbReference>
<protein>
    <recommendedName>
        <fullName evidence="13">General secretion pathway protein F</fullName>
    </recommendedName>
</protein>
<feature type="domain" description="Type II secretion system protein GspF" evidence="16">
    <location>
        <begin position="277"/>
        <end position="399"/>
    </location>
</feature>
<dbReference type="GO" id="GO:0015628">
    <property type="term" value="P:protein secretion by the type II secretion system"/>
    <property type="evidence" value="ECO:0007669"/>
    <property type="project" value="InterPro"/>
</dbReference>
<dbReference type="FunFam" id="1.20.81.30:FF:000001">
    <property type="entry name" value="Type II secretion system protein F"/>
    <property type="match status" value="2"/>
</dbReference>
<keyword evidence="4 14" id="KW-0813">Transport</keyword>
<accession>A0A1N6M4N6</accession>
<keyword evidence="11 15" id="KW-1133">Transmembrane helix</keyword>
<evidence type="ECO:0000256" key="1">
    <source>
        <dbReference type="ARBA" id="ARBA00002684"/>
    </source>
</evidence>
<evidence type="ECO:0000256" key="5">
    <source>
        <dbReference type="ARBA" id="ARBA00022475"/>
    </source>
</evidence>
<keyword evidence="9" id="KW-0106">Calcium</keyword>
<evidence type="ECO:0000256" key="2">
    <source>
        <dbReference type="ARBA" id="ARBA00004429"/>
    </source>
</evidence>
<keyword evidence="8" id="KW-0479">Metal-binding</keyword>
<dbReference type="GO" id="GO:0015627">
    <property type="term" value="C:type II protein secretion system complex"/>
    <property type="evidence" value="ECO:0007669"/>
    <property type="project" value="InterPro"/>
</dbReference>
<dbReference type="Proteomes" id="UP000184774">
    <property type="component" value="Unassembled WGS sequence"/>
</dbReference>
<keyword evidence="6" id="KW-0997">Cell inner membrane</keyword>
<feature type="transmembrane region" description="Helical" evidence="15">
    <location>
        <begin position="227"/>
        <end position="246"/>
    </location>
</feature>
<evidence type="ECO:0000256" key="14">
    <source>
        <dbReference type="RuleBase" id="RU003923"/>
    </source>
</evidence>
<dbReference type="PRINTS" id="PR00812">
    <property type="entry name" value="BCTERIALGSPF"/>
</dbReference>
<evidence type="ECO:0000256" key="8">
    <source>
        <dbReference type="ARBA" id="ARBA00022723"/>
    </source>
</evidence>
<evidence type="ECO:0000313" key="17">
    <source>
        <dbReference type="EMBL" id="QMV15811.1"/>
    </source>
</evidence>
<evidence type="ECO:0000259" key="16">
    <source>
        <dbReference type="Pfam" id="PF00482"/>
    </source>
</evidence>